<protein>
    <submittedName>
        <fullName evidence="1">Uncharacterized protein</fullName>
    </submittedName>
</protein>
<dbReference type="EMBL" id="JAYMYS010000003">
    <property type="protein sequence ID" value="KAK7398897.1"/>
    <property type="molecule type" value="Genomic_DNA"/>
</dbReference>
<comment type="caution">
    <text evidence="1">The sequence shown here is derived from an EMBL/GenBank/DDBJ whole genome shotgun (WGS) entry which is preliminary data.</text>
</comment>
<keyword evidence="2" id="KW-1185">Reference proteome</keyword>
<dbReference type="Proteomes" id="UP001386955">
    <property type="component" value="Unassembled WGS sequence"/>
</dbReference>
<evidence type="ECO:0000313" key="1">
    <source>
        <dbReference type="EMBL" id="KAK7398897.1"/>
    </source>
</evidence>
<accession>A0AAN9SKK8</accession>
<dbReference type="AlphaFoldDB" id="A0AAN9SKK8"/>
<evidence type="ECO:0000313" key="2">
    <source>
        <dbReference type="Proteomes" id="UP001386955"/>
    </source>
</evidence>
<name>A0AAN9SKK8_PSOTE</name>
<proteinExistence type="predicted"/>
<sequence>MWDSSSTWKRLDWKFQNQQRHAHKIPRRTIVIPVTQALSIDLLPTELSLRSFPLPFLPFAPITNKYTSFSQI</sequence>
<gene>
    <name evidence="1" type="ORF">VNO78_10071</name>
</gene>
<reference evidence="1 2" key="1">
    <citation type="submission" date="2024-01" db="EMBL/GenBank/DDBJ databases">
        <title>The genomes of 5 underutilized Papilionoideae crops provide insights into root nodulation and disease resistanc.</title>
        <authorList>
            <person name="Jiang F."/>
        </authorList>
    </citation>
    <scope>NUCLEOTIDE SEQUENCE [LARGE SCALE GENOMIC DNA]</scope>
    <source>
        <strain evidence="1">DUOXIRENSHENG_FW03</strain>
        <tissue evidence="1">Leaves</tissue>
    </source>
</reference>
<organism evidence="1 2">
    <name type="scientific">Psophocarpus tetragonolobus</name>
    <name type="common">Winged bean</name>
    <name type="synonym">Dolichos tetragonolobus</name>
    <dbReference type="NCBI Taxonomy" id="3891"/>
    <lineage>
        <taxon>Eukaryota</taxon>
        <taxon>Viridiplantae</taxon>
        <taxon>Streptophyta</taxon>
        <taxon>Embryophyta</taxon>
        <taxon>Tracheophyta</taxon>
        <taxon>Spermatophyta</taxon>
        <taxon>Magnoliopsida</taxon>
        <taxon>eudicotyledons</taxon>
        <taxon>Gunneridae</taxon>
        <taxon>Pentapetalae</taxon>
        <taxon>rosids</taxon>
        <taxon>fabids</taxon>
        <taxon>Fabales</taxon>
        <taxon>Fabaceae</taxon>
        <taxon>Papilionoideae</taxon>
        <taxon>50 kb inversion clade</taxon>
        <taxon>NPAAA clade</taxon>
        <taxon>indigoferoid/millettioid clade</taxon>
        <taxon>Phaseoleae</taxon>
        <taxon>Psophocarpus</taxon>
    </lineage>
</organism>